<reference evidence="6 7" key="1">
    <citation type="submission" date="2015-01" db="EMBL/GenBank/DDBJ databases">
        <title>Evolution of Trichinella species and genotypes.</title>
        <authorList>
            <person name="Korhonen P.K."/>
            <person name="Edoardo P."/>
            <person name="Giuseppe L.R."/>
            <person name="Gasser R.B."/>
        </authorList>
    </citation>
    <scope>NUCLEOTIDE SEQUENCE [LARGE SCALE GENOMIC DNA]</scope>
    <source>
        <strain evidence="6">ISS13</strain>
    </source>
</reference>
<evidence type="ECO:0000313" key="6">
    <source>
        <dbReference type="EMBL" id="KRY77349.1"/>
    </source>
</evidence>
<dbReference type="InterPro" id="IPR032781">
    <property type="entry name" value="ABC_tran_Xtn"/>
</dbReference>
<dbReference type="PANTHER" id="PTHR19211">
    <property type="entry name" value="ATP-BINDING TRANSPORT PROTEIN-RELATED"/>
    <property type="match status" value="1"/>
</dbReference>
<comment type="similarity">
    <text evidence="1">Belongs to the ABC transporter superfamily. ABCF family. EF3 subfamily.</text>
</comment>
<sequence length="580" mass="66685">MPSDARKRRDAKKKELAKQQLENAKARSITGVLSSHVQSRDIKIESITLTYYGVEMLSDTRLELNWGRRYGLIGLNGCGKSTFLNCIASRELPVPPTMDVYLLSHEMPASEKTALQAVIDVDQERIRLEKEAEELAHSDDVESHDKLMDIYDRLDDIAADTAEARAAEILHGLGFTPEMMNKQCMHFSGGWRMRISLARALYLKPCILLLDEPTNHLDLDACVWLEEELKQYKRILVIVSHSQDFLNGVCTNIIHFNKQRLVYYTGNYDQFVRTRIELLENQMKRYNWEQAQLAHMKDYIARFGHGSAKLARQAQSKEKVLNKMVAGGLTEKVVQEKVKQFYFFDPGYIPPPVIMVQHISFRYGPNQPWIYRNFECGIDLNTRIALVGPNGAGKSTFLKLIGGELMPTDGLIRRHSHVKIGRYHQHLHELLDLNLSALEYMLKAYPEVVEKEEMRKIIGRYGLTGRQQTCPMKQLSDGQRCRVSFAWLAWQRPHLLLLDEPTNHLDMESIDALAEAINEFSGGMLLVSHDFRLVSQVAEEIWLCDKGTITKLDGDIFLYKEHLKKQIEKEKRKKIEASKV</sequence>
<dbReference type="FunFam" id="3.40.50.300:FF:000104">
    <property type="entry name" value="ATP-binding cassette sub-family F member 3"/>
    <property type="match status" value="1"/>
</dbReference>
<keyword evidence="2" id="KW-0677">Repeat</keyword>
<dbReference type="PROSITE" id="PS00211">
    <property type="entry name" value="ABC_TRANSPORTER_1"/>
    <property type="match status" value="1"/>
</dbReference>
<feature type="domain" description="ABC transporter" evidence="5">
    <location>
        <begin position="354"/>
        <end position="571"/>
    </location>
</feature>
<proteinExistence type="inferred from homology"/>
<dbReference type="Pfam" id="PF12848">
    <property type="entry name" value="ABC_tran_Xtn"/>
    <property type="match status" value="1"/>
</dbReference>
<dbReference type="SMART" id="SM00382">
    <property type="entry name" value="AAA"/>
    <property type="match status" value="2"/>
</dbReference>
<dbReference type="InterPro" id="IPR050611">
    <property type="entry name" value="ABCF"/>
</dbReference>
<dbReference type="EMBL" id="JYDR01000007">
    <property type="protein sequence ID" value="KRY77349.1"/>
    <property type="molecule type" value="Genomic_DNA"/>
</dbReference>
<dbReference type="PROSITE" id="PS50893">
    <property type="entry name" value="ABC_TRANSPORTER_2"/>
    <property type="match status" value="2"/>
</dbReference>
<dbReference type="FunFam" id="3.40.50.300:FF:000683">
    <property type="entry name" value="Abc transporter f family member 1"/>
    <property type="match status" value="1"/>
</dbReference>
<dbReference type="InterPro" id="IPR003593">
    <property type="entry name" value="AAA+_ATPase"/>
</dbReference>
<dbReference type="InterPro" id="IPR017871">
    <property type="entry name" value="ABC_transporter-like_CS"/>
</dbReference>
<dbReference type="Gene3D" id="3.40.50.300">
    <property type="entry name" value="P-loop containing nucleotide triphosphate hydrolases"/>
    <property type="match status" value="2"/>
</dbReference>
<evidence type="ECO:0000256" key="3">
    <source>
        <dbReference type="ARBA" id="ARBA00022741"/>
    </source>
</evidence>
<dbReference type="InterPro" id="IPR003439">
    <property type="entry name" value="ABC_transporter-like_ATP-bd"/>
</dbReference>
<gene>
    <name evidence="6" type="primary">Abcf2</name>
    <name evidence="6" type="ORF">T4A_10580</name>
</gene>
<evidence type="ECO:0000256" key="1">
    <source>
        <dbReference type="ARBA" id="ARBA00011054"/>
    </source>
</evidence>
<evidence type="ECO:0000259" key="5">
    <source>
        <dbReference type="PROSITE" id="PS50893"/>
    </source>
</evidence>
<comment type="caution">
    <text evidence="6">The sequence shown here is derived from an EMBL/GenBank/DDBJ whole genome shotgun (WGS) entry which is preliminary data.</text>
</comment>
<organism evidence="6 7">
    <name type="scientific">Trichinella pseudospiralis</name>
    <name type="common">Parasitic roundworm</name>
    <dbReference type="NCBI Taxonomy" id="6337"/>
    <lineage>
        <taxon>Eukaryota</taxon>
        <taxon>Metazoa</taxon>
        <taxon>Ecdysozoa</taxon>
        <taxon>Nematoda</taxon>
        <taxon>Enoplea</taxon>
        <taxon>Dorylaimia</taxon>
        <taxon>Trichinellida</taxon>
        <taxon>Trichinellidae</taxon>
        <taxon>Trichinella</taxon>
    </lineage>
</organism>
<keyword evidence="3" id="KW-0547">Nucleotide-binding</keyword>
<dbReference type="GO" id="GO:0005524">
    <property type="term" value="F:ATP binding"/>
    <property type="evidence" value="ECO:0007669"/>
    <property type="project" value="UniProtKB-KW"/>
</dbReference>
<keyword evidence="4 6" id="KW-0067">ATP-binding</keyword>
<dbReference type="InterPro" id="IPR027417">
    <property type="entry name" value="P-loop_NTPase"/>
</dbReference>
<dbReference type="SUPFAM" id="SSF52540">
    <property type="entry name" value="P-loop containing nucleoside triphosphate hydrolases"/>
    <property type="match status" value="2"/>
</dbReference>
<dbReference type="Proteomes" id="UP000054632">
    <property type="component" value="Unassembled WGS sequence"/>
</dbReference>
<dbReference type="PANTHER" id="PTHR19211:SF15">
    <property type="entry name" value="ATP-BINDING CASSETTE SUB-FAMILY F MEMBER 2"/>
    <property type="match status" value="1"/>
</dbReference>
<evidence type="ECO:0000256" key="2">
    <source>
        <dbReference type="ARBA" id="ARBA00022737"/>
    </source>
</evidence>
<feature type="domain" description="ABC transporter" evidence="5">
    <location>
        <begin position="42"/>
        <end position="283"/>
    </location>
</feature>
<protein>
    <submittedName>
        <fullName evidence="6">ATP-binding cassette sub-family F member 2</fullName>
    </submittedName>
</protein>
<accession>A0A0V1EUH5</accession>
<dbReference type="CDD" id="cd03221">
    <property type="entry name" value="ABCF_EF-3"/>
    <property type="match status" value="2"/>
</dbReference>
<dbReference type="GO" id="GO:0016887">
    <property type="term" value="F:ATP hydrolysis activity"/>
    <property type="evidence" value="ECO:0007669"/>
    <property type="project" value="InterPro"/>
</dbReference>
<dbReference type="Pfam" id="PF00005">
    <property type="entry name" value="ABC_tran"/>
    <property type="match status" value="2"/>
</dbReference>
<name>A0A0V1EUH5_TRIPS</name>
<evidence type="ECO:0000256" key="4">
    <source>
        <dbReference type="ARBA" id="ARBA00022840"/>
    </source>
</evidence>
<dbReference type="AlphaFoldDB" id="A0A0V1EUH5"/>
<evidence type="ECO:0000313" key="7">
    <source>
        <dbReference type="Proteomes" id="UP000054632"/>
    </source>
</evidence>